<dbReference type="Gene3D" id="3.30.530.20">
    <property type="match status" value="1"/>
</dbReference>
<keyword evidence="2" id="KW-1185">Reference proteome</keyword>
<dbReference type="AlphaFoldDB" id="A0A4R8MUL1"/>
<evidence type="ECO:0008006" key="3">
    <source>
        <dbReference type="Google" id="ProtNLM"/>
    </source>
</evidence>
<evidence type="ECO:0000313" key="1">
    <source>
        <dbReference type="EMBL" id="TDY73239.1"/>
    </source>
</evidence>
<dbReference type="STRING" id="1193051.LEP1GSC017_1740"/>
<organism evidence="1 2">
    <name type="scientific">Leptospira meyeri</name>
    <dbReference type="NCBI Taxonomy" id="29508"/>
    <lineage>
        <taxon>Bacteria</taxon>
        <taxon>Pseudomonadati</taxon>
        <taxon>Spirochaetota</taxon>
        <taxon>Spirochaetia</taxon>
        <taxon>Leptospirales</taxon>
        <taxon>Leptospiraceae</taxon>
        <taxon>Leptospira</taxon>
    </lineage>
</organism>
<comment type="caution">
    <text evidence="1">The sequence shown here is derived from an EMBL/GenBank/DDBJ whole genome shotgun (WGS) entry which is preliminary data.</text>
</comment>
<dbReference type="Proteomes" id="UP000294684">
    <property type="component" value="Unassembled WGS sequence"/>
</dbReference>
<reference evidence="1 2" key="1">
    <citation type="submission" date="2019-03" db="EMBL/GenBank/DDBJ databases">
        <title>Genomic Encyclopedia of Archaeal and Bacterial Type Strains, Phase II (KMG-II): from individual species to whole genera.</title>
        <authorList>
            <person name="Goeker M."/>
        </authorList>
    </citation>
    <scope>NUCLEOTIDE SEQUENCE [LARGE SCALE GENOMIC DNA]</scope>
    <source>
        <strain evidence="1 2">DSM 21537</strain>
    </source>
</reference>
<name>A0A4R8MUL1_LEPME</name>
<dbReference type="EMBL" id="SORO01000001">
    <property type="protein sequence ID" value="TDY73239.1"/>
    <property type="molecule type" value="Genomic_DNA"/>
</dbReference>
<gene>
    <name evidence="1" type="ORF">CLV96_2262</name>
</gene>
<proteinExistence type="predicted"/>
<evidence type="ECO:0000313" key="2">
    <source>
        <dbReference type="Proteomes" id="UP000294684"/>
    </source>
</evidence>
<dbReference type="RefSeq" id="WP_004786545.1">
    <property type="nucleotide sequence ID" value="NZ_RQGE01000014.1"/>
</dbReference>
<sequence>MLKVADQISINAPIHKIWDILTNPKFIKEWDDIPENNSGEFLRLNSVIEWEGHAKMVVTEFDELKTLKLNLFLPKAKLDPSEYDVSYQYTLTQNENIVLKFEIGDFSPLPNAEDYHESTIEWLETAKVKIKELAES</sequence>
<dbReference type="OrthoDB" id="2355173at2"/>
<protein>
    <recommendedName>
        <fullName evidence="3">SRPBCC domain-containing protein</fullName>
    </recommendedName>
</protein>
<dbReference type="InterPro" id="IPR023393">
    <property type="entry name" value="START-like_dom_sf"/>
</dbReference>
<dbReference type="GeneID" id="79827558"/>
<dbReference type="SUPFAM" id="SSF55961">
    <property type="entry name" value="Bet v1-like"/>
    <property type="match status" value="1"/>
</dbReference>
<accession>A0A4R8MUL1</accession>